<sequence length="165" mass="18716">MSRKQMIKVTLIASLFFLALGGWCLHLRIHPPVKDADHLIPFISGILSVFCLPLLFWHKRTVALAYVLNGFLVIIGTVTMAHFSIVHFQGPVTLANILLMTTLADIAVLWAKFGLGKALFDLEFLKSETDAVSKGRFFRYPHMGWWWVHLVGIAAIYTFGNLFWK</sequence>
<feature type="transmembrane region" description="Helical" evidence="1">
    <location>
        <begin position="144"/>
        <end position="164"/>
    </location>
</feature>
<comment type="caution">
    <text evidence="2">The sequence shown here is derived from an EMBL/GenBank/DDBJ whole genome shotgun (WGS) entry which is preliminary data.</text>
</comment>
<name>A0A1G1L0W6_9BACT</name>
<protein>
    <submittedName>
        <fullName evidence="2">Uncharacterized protein</fullName>
    </submittedName>
</protein>
<accession>A0A1G1L0W6</accession>
<evidence type="ECO:0000313" key="3">
    <source>
        <dbReference type="Proteomes" id="UP000178187"/>
    </source>
</evidence>
<proteinExistence type="predicted"/>
<dbReference type="Proteomes" id="UP000178187">
    <property type="component" value="Unassembled WGS sequence"/>
</dbReference>
<organism evidence="2 3">
    <name type="scientific">Candidatus Danuiimicrobium aquiferis</name>
    <dbReference type="NCBI Taxonomy" id="1801832"/>
    <lineage>
        <taxon>Bacteria</taxon>
        <taxon>Pseudomonadati</taxon>
        <taxon>Candidatus Omnitrophota</taxon>
        <taxon>Candidatus Danuiimicrobium</taxon>
    </lineage>
</organism>
<keyword evidence="1" id="KW-0812">Transmembrane</keyword>
<gene>
    <name evidence="2" type="ORF">A3G33_01135</name>
</gene>
<evidence type="ECO:0000313" key="2">
    <source>
        <dbReference type="EMBL" id="OGW98793.1"/>
    </source>
</evidence>
<feature type="transmembrane region" description="Helical" evidence="1">
    <location>
        <begin position="64"/>
        <end position="86"/>
    </location>
</feature>
<feature type="transmembrane region" description="Helical" evidence="1">
    <location>
        <begin position="40"/>
        <end position="57"/>
    </location>
</feature>
<dbReference type="AlphaFoldDB" id="A0A1G1L0W6"/>
<keyword evidence="1" id="KW-0472">Membrane</keyword>
<dbReference type="EMBL" id="MHFR01000028">
    <property type="protein sequence ID" value="OGW98793.1"/>
    <property type="molecule type" value="Genomic_DNA"/>
</dbReference>
<evidence type="ECO:0000256" key="1">
    <source>
        <dbReference type="SAM" id="Phobius"/>
    </source>
</evidence>
<reference evidence="2 3" key="1">
    <citation type="journal article" date="2016" name="Nat. Commun.">
        <title>Thousands of microbial genomes shed light on interconnected biogeochemical processes in an aquifer system.</title>
        <authorList>
            <person name="Anantharaman K."/>
            <person name="Brown C.T."/>
            <person name="Hug L.A."/>
            <person name="Sharon I."/>
            <person name="Castelle C.J."/>
            <person name="Probst A.J."/>
            <person name="Thomas B.C."/>
            <person name="Singh A."/>
            <person name="Wilkins M.J."/>
            <person name="Karaoz U."/>
            <person name="Brodie E.L."/>
            <person name="Williams K.H."/>
            <person name="Hubbard S.S."/>
            <person name="Banfield J.F."/>
        </authorList>
    </citation>
    <scope>NUCLEOTIDE SEQUENCE [LARGE SCALE GENOMIC DNA]</scope>
</reference>
<keyword evidence="1" id="KW-1133">Transmembrane helix</keyword>